<feature type="domain" description="Cytidyltransferase-like" evidence="8">
    <location>
        <begin position="31"/>
        <end position="155"/>
    </location>
</feature>
<keyword evidence="10" id="KW-1185">Reference proteome</keyword>
<keyword evidence="4" id="KW-0547">Nucleotide-binding</keyword>
<comment type="caution">
    <text evidence="9">The sequence shown here is derived from an EMBL/GenBank/DDBJ whole genome shotgun (WGS) entry which is preliminary data.</text>
</comment>
<dbReference type="InterPro" id="IPR004821">
    <property type="entry name" value="Cyt_trans-like"/>
</dbReference>
<protein>
    <recommendedName>
        <fullName evidence="1">D-glycero-beta-D-manno-heptose 1-phosphate adenylyltransferase</fullName>
        <ecNumber evidence="1">2.7.7.70</ecNumber>
    </recommendedName>
</protein>
<dbReference type="Gene3D" id="3.40.50.620">
    <property type="entry name" value="HUPs"/>
    <property type="match status" value="1"/>
</dbReference>
<keyword evidence="2 9" id="KW-0808">Transferase</keyword>
<dbReference type="AlphaFoldDB" id="A0A7K3NSQ0"/>
<dbReference type="EMBL" id="JAAGRQ010000146">
    <property type="protein sequence ID" value="NDY58825.1"/>
    <property type="molecule type" value="Genomic_DNA"/>
</dbReference>
<keyword evidence="5" id="KW-0067">ATP-binding</keyword>
<proteinExistence type="predicted"/>
<comment type="catalytic activity">
    <reaction evidence="7">
        <text>D-glycero-beta-D-manno-heptose 1-phosphate + ATP + H(+) = ADP-D-glycero-beta-D-manno-heptose + diphosphate</text>
        <dbReference type="Rhea" id="RHEA:27465"/>
        <dbReference type="ChEBI" id="CHEBI:15378"/>
        <dbReference type="ChEBI" id="CHEBI:30616"/>
        <dbReference type="ChEBI" id="CHEBI:33019"/>
        <dbReference type="ChEBI" id="CHEBI:59967"/>
        <dbReference type="ChEBI" id="CHEBI:61593"/>
        <dbReference type="EC" id="2.7.7.70"/>
    </reaction>
</comment>
<dbReference type="EC" id="2.7.7.70" evidence="1"/>
<evidence type="ECO:0000256" key="7">
    <source>
        <dbReference type="ARBA" id="ARBA00047428"/>
    </source>
</evidence>
<evidence type="ECO:0000256" key="5">
    <source>
        <dbReference type="ARBA" id="ARBA00022840"/>
    </source>
</evidence>
<name>A0A7K3NSQ0_9BACT</name>
<dbReference type="SUPFAM" id="SSF52374">
    <property type="entry name" value="Nucleotidylyl transferase"/>
    <property type="match status" value="1"/>
</dbReference>
<evidence type="ECO:0000256" key="3">
    <source>
        <dbReference type="ARBA" id="ARBA00022695"/>
    </source>
</evidence>
<gene>
    <name evidence="9" type="primary">rfaE2</name>
    <name evidence="9" type="ORF">G3N56_18980</name>
</gene>
<dbReference type="NCBIfam" id="TIGR02199">
    <property type="entry name" value="rfaE_dom_II"/>
    <property type="match status" value="1"/>
</dbReference>
<dbReference type="GO" id="GO:0016779">
    <property type="term" value="F:nucleotidyltransferase activity"/>
    <property type="evidence" value="ECO:0007669"/>
    <property type="project" value="UniProtKB-KW"/>
</dbReference>
<dbReference type="InterPro" id="IPR011914">
    <property type="entry name" value="RfaE_dom_II"/>
</dbReference>
<organism evidence="9 10">
    <name type="scientific">Desulfolutivibrio sulfodismutans</name>
    <dbReference type="NCBI Taxonomy" id="63561"/>
    <lineage>
        <taxon>Bacteria</taxon>
        <taxon>Pseudomonadati</taxon>
        <taxon>Thermodesulfobacteriota</taxon>
        <taxon>Desulfovibrionia</taxon>
        <taxon>Desulfovibrionales</taxon>
        <taxon>Desulfovibrionaceae</taxon>
        <taxon>Desulfolutivibrio</taxon>
    </lineage>
</organism>
<evidence type="ECO:0000259" key="8">
    <source>
        <dbReference type="Pfam" id="PF01467"/>
    </source>
</evidence>
<dbReference type="Pfam" id="PF01467">
    <property type="entry name" value="CTP_transf_like"/>
    <property type="match status" value="1"/>
</dbReference>
<dbReference type="GO" id="GO:0005975">
    <property type="term" value="P:carbohydrate metabolic process"/>
    <property type="evidence" value="ECO:0007669"/>
    <property type="project" value="InterPro"/>
</dbReference>
<dbReference type="NCBIfam" id="TIGR00125">
    <property type="entry name" value="cyt_tran_rel"/>
    <property type="match status" value="1"/>
</dbReference>
<dbReference type="InterPro" id="IPR014729">
    <property type="entry name" value="Rossmann-like_a/b/a_fold"/>
</dbReference>
<evidence type="ECO:0000256" key="4">
    <source>
        <dbReference type="ARBA" id="ARBA00022741"/>
    </source>
</evidence>
<evidence type="ECO:0000256" key="6">
    <source>
        <dbReference type="ARBA" id="ARBA00023277"/>
    </source>
</evidence>
<dbReference type="RefSeq" id="WP_163303890.1">
    <property type="nucleotide sequence ID" value="NZ_JAAGRQ010000146.1"/>
</dbReference>
<evidence type="ECO:0000256" key="2">
    <source>
        <dbReference type="ARBA" id="ARBA00022679"/>
    </source>
</evidence>
<dbReference type="PANTHER" id="PTHR43793:SF2">
    <property type="entry name" value="BIFUNCTIONAL PROTEIN HLDE"/>
    <property type="match status" value="1"/>
</dbReference>
<keyword evidence="3 9" id="KW-0548">Nucleotidyltransferase</keyword>
<evidence type="ECO:0000313" key="9">
    <source>
        <dbReference type="EMBL" id="NDY58825.1"/>
    </source>
</evidence>
<accession>A0A7K3NSQ0</accession>
<evidence type="ECO:0000313" key="10">
    <source>
        <dbReference type="Proteomes" id="UP000469724"/>
    </source>
</evidence>
<dbReference type="Proteomes" id="UP000469724">
    <property type="component" value="Unassembled WGS sequence"/>
</dbReference>
<dbReference type="GO" id="GO:0016773">
    <property type="term" value="F:phosphotransferase activity, alcohol group as acceptor"/>
    <property type="evidence" value="ECO:0007669"/>
    <property type="project" value="InterPro"/>
</dbReference>
<keyword evidence="6" id="KW-0119">Carbohydrate metabolism</keyword>
<dbReference type="InterPro" id="IPR050385">
    <property type="entry name" value="Archaeal_FAD_synthase"/>
</dbReference>
<sequence length="162" mass="17191">MPPVPAHPKIVALPRLLVLLSAGRDQKTVVFTNGCFDLLHAGHADLLARARLLGDILVVGVNSDASVTRLKGPTRPVTPLDQRAFVLASLASTDFVIPFEDDTPLSLITAIEPDILVKGGDWQPDAIVGKDVVLARGGRVQSLPLLPDISTTGIIARIKAQN</sequence>
<dbReference type="GO" id="GO:0005524">
    <property type="term" value="F:ATP binding"/>
    <property type="evidence" value="ECO:0007669"/>
    <property type="project" value="UniProtKB-KW"/>
</dbReference>
<reference evidence="9 10" key="1">
    <citation type="submission" date="2020-02" db="EMBL/GenBank/DDBJ databases">
        <title>Comparative genomics of sulfur disproportionating microorganisms.</title>
        <authorList>
            <person name="Ward L.M."/>
            <person name="Bertran E."/>
            <person name="Johnston D.T."/>
        </authorList>
    </citation>
    <scope>NUCLEOTIDE SEQUENCE [LARGE SCALE GENOMIC DNA]</scope>
    <source>
        <strain evidence="9 10">DSM 3696</strain>
    </source>
</reference>
<evidence type="ECO:0000256" key="1">
    <source>
        <dbReference type="ARBA" id="ARBA00012519"/>
    </source>
</evidence>
<dbReference type="PANTHER" id="PTHR43793">
    <property type="entry name" value="FAD SYNTHASE"/>
    <property type="match status" value="1"/>
</dbReference>